<gene>
    <name evidence="6" type="ORF">Ocin01_02777</name>
</gene>
<evidence type="ECO:0000259" key="5">
    <source>
        <dbReference type="Pfam" id="PF24656"/>
    </source>
</evidence>
<keyword evidence="2" id="KW-0963">Cytoplasm</keyword>
<proteinExistence type="predicted"/>
<dbReference type="Pfam" id="PF24656">
    <property type="entry name" value="CEPT76_peptidase"/>
    <property type="match status" value="1"/>
</dbReference>
<name>A0A1D2NF56_ORCCI</name>
<dbReference type="InterPro" id="IPR056288">
    <property type="entry name" value="CEP76_C"/>
</dbReference>
<dbReference type="Proteomes" id="UP000094527">
    <property type="component" value="Unassembled WGS sequence"/>
</dbReference>
<dbReference type="InterPro" id="IPR028926">
    <property type="entry name" value="CEP76-C2"/>
</dbReference>
<comment type="subcellular location">
    <subcellularLocation>
        <location evidence="1">Cytoplasm</location>
        <location evidence="1">Cytoskeleton</location>
        <location evidence="1">Microtubule organizing center</location>
        <location evidence="1">Centrosome</location>
    </subcellularLocation>
</comment>
<protein>
    <submittedName>
        <fullName evidence="6">Centrosomal protein of 76 kDa</fullName>
    </submittedName>
</protein>
<dbReference type="InterPro" id="IPR056290">
    <property type="entry name" value="CEPT76/DRC7_peptidase-like_dom"/>
</dbReference>
<evidence type="ECO:0000259" key="4">
    <source>
        <dbReference type="Pfam" id="PF24652"/>
    </source>
</evidence>
<dbReference type="GO" id="GO:0005813">
    <property type="term" value="C:centrosome"/>
    <property type="evidence" value="ECO:0007669"/>
    <property type="project" value="UniProtKB-SubCell"/>
</dbReference>
<evidence type="ECO:0000313" key="6">
    <source>
        <dbReference type="EMBL" id="ODN03884.1"/>
    </source>
</evidence>
<feature type="domain" description="Centrosomal protein of 76 kDa C-terminal" evidence="4">
    <location>
        <begin position="515"/>
        <end position="645"/>
    </location>
</feature>
<reference evidence="6 7" key="1">
    <citation type="journal article" date="2016" name="Genome Biol. Evol.">
        <title>Gene Family Evolution Reflects Adaptation to Soil Environmental Stressors in the Genome of the Collembolan Orchesella cincta.</title>
        <authorList>
            <person name="Faddeeva-Vakhrusheva A."/>
            <person name="Derks M.F."/>
            <person name="Anvar S.Y."/>
            <person name="Agamennone V."/>
            <person name="Suring W."/>
            <person name="Smit S."/>
            <person name="van Straalen N.M."/>
            <person name="Roelofs D."/>
        </authorList>
    </citation>
    <scope>NUCLEOTIDE SEQUENCE [LARGE SCALE GENOMIC DNA]</scope>
    <source>
        <tissue evidence="6">Mixed pool</tissue>
    </source>
</reference>
<dbReference type="Pfam" id="PF15627">
    <property type="entry name" value="CEP76-C2"/>
    <property type="match status" value="1"/>
</dbReference>
<dbReference type="PANTHER" id="PTHR46436">
    <property type="entry name" value="CENTROSOMAL PROTEIN OF 76 KDA"/>
    <property type="match status" value="1"/>
</dbReference>
<dbReference type="InterPro" id="IPR052299">
    <property type="entry name" value="CEP76"/>
</dbReference>
<feature type="domain" description="CEP76 C2" evidence="3">
    <location>
        <begin position="123"/>
        <end position="201"/>
    </location>
</feature>
<comment type="caution">
    <text evidence="6">The sequence shown here is derived from an EMBL/GenBank/DDBJ whole genome shotgun (WGS) entry which is preliminary data.</text>
</comment>
<evidence type="ECO:0000256" key="2">
    <source>
        <dbReference type="ARBA" id="ARBA00022490"/>
    </source>
</evidence>
<dbReference type="AlphaFoldDB" id="A0A1D2NF56"/>
<dbReference type="PANTHER" id="PTHR46436:SF1">
    <property type="entry name" value="CENTROSOMAL PROTEIN OF 76 KDA"/>
    <property type="match status" value="1"/>
</dbReference>
<sequence>MIESPNETDETLRKKMRQQLEKSGISTAVRKMVRKICDSRDDVDEVNPDEVITEVYRRGLMNTFMENLDKEVANKETLGQLKNSDDSDHDSDILAERWKDWGSGKHDESSSDNDLIQKTLRKSGKYYLKMEIRGGKAFLDHLLDESRSDDVASENSMNVKSEFRAKLVLHVFYKSHRFTAKPVECRCDPDFKDVFLIDIGRFDHRDGPEHTVCVGILQVSLSLVPVPHERISESTYLDKVNHAGASHEDRERSFIAMVKRWWKEYIEIRADHQLRLIRLFAYDEKMVARPVMSFVKQIQLDDSLATPFHAGWFVSLLPLNGNQNTNCSGTIGYKVLPGIQNGIGGCLLSERWQTVETTVISKSGTVEDHAVLLTSLMLSFGLDAYVALGTKRGKGSWAWTVTLSENQEPTFWESTTGDYYDHYSYPEGYIGATRELPQEIEEKLAKNKVYNFLTISCIFNDKELYANIQPTISVDFVDWDIGNTSKWKPLKYIDKTTTYSPLCLIPPSLNWDFIGKKLEFQLKNLLTFARKEQSLGTKWDDFLPPFMGQHLSREELEVSTGGKEFKDHFKTVALKSLPPGYDFRAHTFNSQTVEAYRLFESALREPLAEGIIFVRGEDVKHSLKVKIFPYPEDVPSIRFMLACRYISTS</sequence>
<organism evidence="6 7">
    <name type="scientific">Orchesella cincta</name>
    <name type="common">Springtail</name>
    <name type="synonym">Podura cincta</name>
    <dbReference type="NCBI Taxonomy" id="48709"/>
    <lineage>
        <taxon>Eukaryota</taxon>
        <taxon>Metazoa</taxon>
        <taxon>Ecdysozoa</taxon>
        <taxon>Arthropoda</taxon>
        <taxon>Hexapoda</taxon>
        <taxon>Collembola</taxon>
        <taxon>Entomobryomorpha</taxon>
        <taxon>Entomobryoidea</taxon>
        <taxon>Orchesellidae</taxon>
        <taxon>Orchesellinae</taxon>
        <taxon>Orchesella</taxon>
    </lineage>
</organism>
<evidence type="ECO:0000259" key="3">
    <source>
        <dbReference type="Pfam" id="PF15627"/>
    </source>
</evidence>
<dbReference type="STRING" id="48709.A0A1D2NF56"/>
<feature type="domain" description="CEP76/DRC7 peptidase-like" evidence="5">
    <location>
        <begin position="351"/>
        <end position="490"/>
    </location>
</feature>
<keyword evidence="7" id="KW-1185">Reference proteome</keyword>
<evidence type="ECO:0000256" key="1">
    <source>
        <dbReference type="ARBA" id="ARBA00004300"/>
    </source>
</evidence>
<evidence type="ECO:0000313" key="7">
    <source>
        <dbReference type="Proteomes" id="UP000094527"/>
    </source>
</evidence>
<dbReference type="Pfam" id="PF24652">
    <property type="entry name" value="CEP76_C"/>
    <property type="match status" value="1"/>
</dbReference>
<dbReference type="EMBL" id="LJIJ01000060">
    <property type="protein sequence ID" value="ODN03884.1"/>
    <property type="molecule type" value="Genomic_DNA"/>
</dbReference>
<dbReference type="OrthoDB" id="2162143at2759"/>
<accession>A0A1D2NF56</accession>